<dbReference type="EMBL" id="WNKX01000003">
    <property type="protein sequence ID" value="MTW10117.1"/>
    <property type="molecule type" value="Genomic_DNA"/>
</dbReference>
<name>A0A6L6QE16_9BURK</name>
<reference evidence="1 2" key="1">
    <citation type="submission" date="2019-11" db="EMBL/GenBank/DDBJ databases">
        <title>Type strains purchased from KCTC, JCM and DSMZ.</title>
        <authorList>
            <person name="Lu H."/>
        </authorList>
    </citation>
    <scope>NUCLEOTIDE SEQUENCE [LARGE SCALE GENOMIC DNA]</scope>
    <source>
        <strain evidence="1 2">JCM 31587</strain>
    </source>
</reference>
<gene>
    <name evidence="1" type="ORF">GM658_05835</name>
</gene>
<keyword evidence="2" id="KW-1185">Reference proteome</keyword>
<protein>
    <submittedName>
        <fullName evidence="1">Uncharacterized protein</fullName>
    </submittedName>
</protein>
<evidence type="ECO:0000313" key="2">
    <source>
        <dbReference type="Proteomes" id="UP000472320"/>
    </source>
</evidence>
<dbReference type="OrthoDB" id="8705323at2"/>
<proteinExistence type="predicted"/>
<evidence type="ECO:0000313" key="1">
    <source>
        <dbReference type="EMBL" id="MTW10117.1"/>
    </source>
</evidence>
<dbReference type="Proteomes" id="UP000472320">
    <property type="component" value="Unassembled WGS sequence"/>
</dbReference>
<accession>A0A6L6QE16</accession>
<organism evidence="1 2">
    <name type="scientific">Massilia eburnea</name>
    <dbReference type="NCBI Taxonomy" id="1776165"/>
    <lineage>
        <taxon>Bacteria</taxon>
        <taxon>Pseudomonadati</taxon>
        <taxon>Pseudomonadota</taxon>
        <taxon>Betaproteobacteria</taxon>
        <taxon>Burkholderiales</taxon>
        <taxon>Oxalobacteraceae</taxon>
        <taxon>Telluria group</taxon>
        <taxon>Massilia</taxon>
    </lineage>
</organism>
<sequence>MLRLGQHVRLTPKEIEYFTRLTGFAPVGIKRLDDLHSYIKRCKRHYWGTSPDTVALHQLIDDALSRCTGSG</sequence>
<dbReference type="AlphaFoldDB" id="A0A6L6QE16"/>
<comment type="caution">
    <text evidence="1">The sequence shown here is derived from an EMBL/GenBank/DDBJ whole genome shotgun (WGS) entry which is preliminary data.</text>
</comment>